<name>A0A482W2P8_ASBVE</name>
<dbReference type="OrthoDB" id="7916681at2759"/>
<dbReference type="PANTHER" id="PTHR40552">
    <property type="entry name" value="AT05186P-RELATED"/>
    <property type="match status" value="1"/>
</dbReference>
<feature type="non-terminal residue" evidence="2">
    <location>
        <position position="1572"/>
    </location>
</feature>
<feature type="region of interest" description="Disordered" evidence="1">
    <location>
        <begin position="256"/>
        <end position="324"/>
    </location>
</feature>
<dbReference type="SUPFAM" id="SSF54001">
    <property type="entry name" value="Cysteine proteinases"/>
    <property type="match status" value="2"/>
</dbReference>
<dbReference type="Gene3D" id="3.90.70.120">
    <property type="match status" value="6"/>
</dbReference>
<evidence type="ECO:0000256" key="1">
    <source>
        <dbReference type="SAM" id="MobiDB-lite"/>
    </source>
</evidence>
<dbReference type="EMBL" id="QDEB01039891">
    <property type="protein sequence ID" value="RZC38818.1"/>
    <property type="molecule type" value="Genomic_DNA"/>
</dbReference>
<dbReference type="InterPro" id="IPR038765">
    <property type="entry name" value="Papain-like_cys_pep_sf"/>
</dbReference>
<gene>
    <name evidence="2" type="ORF">BDFB_004743</name>
</gene>
<dbReference type="PANTHER" id="PTHR40552:SF6">
    <property type="entry name" value="FI09606P-RELATED"/>
    <property type="match status" value="1"/>
</dbReference>
<evidence type="ECO:0000313" key="2">
    <source>
        <dbReference type="EMBL" id="RZC38818.1"/>
    </source>
</evidence>
<protein>
    <submittedName>
        <fullName evidence="2">Uncharacterized protein</fullName>
    </submittedName>
</protein>
<accession>A0A482W2P8</accession>
<feature type="region of interest" description="Disordered" evidence="1">
    <location>
        <begin position="1025"/>
        <end position="1056"/>
    </location>
</feature>
<proteinExistence type="predicted"/>
<keyword evidence="3" id="KW-1185">Reference proteome</keyword>
<feature type="region of interest" description="Disordered" evidence="1">
    <location>
        <begin position="1"/>
        <end position="33"/>
    </location>
</feature>
<dbReference type="Proteomes" id="UP000292052">
    <property type="component" value="Unassembled WGS sequence"/>
</dbReference>
<evidence type="ECO:0000313" key="3">
    <source>
        <dbReference type="Proteomes" id="UP000292052"/>
    </source>
</evidence>
<dbReference type="STRING" id="1661398.A0A482W2P8"/>
<reference evidence="2 3" key="1">
    <citation type="submission" date="2017-03" db="EMBL/GenBank/DDBJ databases">
        <title>Genome of the blue death feigning beetle - Asbolus verrucosus.</title>
        <authorList>
            <person name="Rider S.D."/>
        </authorList>
    </citation>
    <scope>NUCLEOTIDE SEQUENCE [LARGE SCALE GENOMIC DNA]</scope>
    <source>
        <strain evidence="2">Butters</strain>
        <tissue evidence="2">Head and leg muscle</tissue>
    </source>
</reference>
<comment type="caution">
    <text evidence="2">The sequence shown here is derived from an EMBL/GenBank/DDBJ whole genome shotgun (WGS) entry which is preliminary data.</text>
</comment>
<feature type="compositionally biased region" description="Basic and acidic residues" evidence="1">
    <location>
        <begin position="262"/>
        <end position="274"/>
    </location>
</feature>
<organism evidence="2 3">
    <name type="scientific">Asbolus verrucosus</name>
    <name type="common">Desert ironclad beetle</name>
    <dbReference type="NCBI Taxonomy" id="1661398"/>
    <lineage>
        <taxon>Eukaryota</taxon>
        <taxon>Metazoa</taxon>
        <taxon>Ecdysozoa</taxon>
        <taxon>Arthropoda</taxon>
        <taxon>Hexapoda</taxon>
        <taxon>Insecta</taxon>
        <taxon>Pterygota</taxon>
        <taxon>Neoptera</taxon>
        <taxon>Endopterygota</taxon>
        <taxon>Coleoptera</taxon>
        <taxon>Polyphaga</taxon>
        <taxon>Cucujiformia</taxon>
        <taxon>Tenebrionidae</taxon>
        <taxon>Pimeliinae</taxon>
        <taxon>Asbolus</taxon>
    </lineage>
</organism>
<sequence>MQRKGIPKPTQGIPRPAQGAKGAKPVQPIKKEPPNVLPKDWVELEKNVMIVNGSCSQSHKKYKGHNEQSAAVCIVACVFSSLCKMSSWTRSILDQIIEIGTNLHLKTRQMSDNKCSAYIEPPQVYKYFFIDDIKVSTKVGVDVVSEKVPRSSTMLEQLENVIDRFFANHTSGVFSCLQTHFAIWKIGKYFFIFDPLEHSPQGGKWNGLPGLGFCYAMRCTTPKRLADTILKNITLKQVNKITIYPCAVEKAVKVNTVPPESPEGRPPSEVEKPKIQKKSRLVPPSTPTPSPLVRQSGSKTSATAPEGGEMQPKPSVSLSRIPPERPRLKSVTNFVELLDGRVGILRASTHQCDPKFTRYLGAQGLANAVAALTMLRQHKSKSWIRAVLDDILKLGEVIHHDSKKLPPGQIATKVTLKDKDYAPKIDRYGTIGRLQSDVDKILSLDQALGNFLLDNDCCILVGPVIAAIWKEDDRFFMFDPNERDAAGKTVKPNEPGVACVTWFTKLADLVGLYMENVPMQERKDRFVLSRATIKDYEPVAEDWCNFRALTFNKWILRGSFSQQDRRFPAESRNAQCTANATMALAYKELLPEREWDATTVDQVLLDGDEFYRGCIDHLRENNKLKHRFLMVDELKRHFDVKNKRVDLEIDDCLVNGVINAKSDTGIPNLKRGFEEFFTIGDAAVVTANLQSMAVWRKDETYYYYDSHSRNEKGIVCGKYLDVILTNSTTTICAGAGTACVLRMVNIDDLTNALMTNFGADPQNLYNISRIVVNLIDLTEEGVVKPPLNHYESISDLVAILRSNLSENHKKFGLNVGKQTVPMCLAAFAMNALTSSSTWSKEDLDQVLVIGDRLYLDSMEANYVEDLPEEFNVDEISTNNVKRHLKIGTNSFDIDFDMLAQGNIEDNLTEAVNNLYEFSQHEGAETFQGILESLYMTASLWRDDVSIYLFDPKPRDERGQIYGKDDWSAKIVIPEVYPDDADEEIDEVEHERDEEVELDEMGGGDNFGPVADVEQVEEVKMEVRYEPSASPDDGAEELGETAQAEVFEPPPPKEKKGSAFWRSLEEEGKACVMRFSRVEDLVSHLLENSPPNQRQGLDFTLKAVKINNTPVLREIYDPENEDRKDEFVGDWNGFREVDYGKWILRSVRNYKDDLFPGCNRGRQEVAMCMVALAFVDLYAVSKFKQVVVDAILAYGDRFYTVLRRMREKELKSNKDLGLSEAEIEEILKRTDFKIADYPRSLCMGEKLAKWDAKMEATCGDITSKIPETIPDIPKGLESFFSENAYGILQCRDYSVAVWKLDDIFYMFDPHPTGPSGGKSLIGVACITRFKNVEDLGQIFLNNLPKVGCNFFEIHAFTFEKDQCKRERKPEVKEEKSPKLGGFAQVMAGKHILRGTSKLDCTKFDRGVHLHSSAIAFAALAVSLAMEPDTWTRMLINEILEIGEELYSDTIERLSSKFNAWEDRLDIYRLNTDFKVGSLKANCALRFREQRGVVDVKNAKVPNLRQGLERFFQENSHGVLIAGKFTLAVWEEAKGKDVHIYVFDPNSRGATGLPAQGGVACAMKFCNAKVAADH</sequence>